<sequence length="150" mass="16321">MTSLKSNPKMRARNFNTSNTVTGIDKTVMIHEAWGVTWAASDRSTMSPRLPDMTSWMLVPTWTPGDVIPDGMYSTETNHDGGYKGFVTIIIVVGVIVMLAIIAIACVCGCTANECGKNRAETKRFRAGLERACAQEASKAQAQGIQHEIL</sequence>
<feature type="transmembrane region" description="Helical" evidence="1">
    <location>
        <begin position="86"/>
        <end position="105"/>
    </location>
</feature>
<comment type="caution">
    <text evidence="2">The sequence shown here is derived from an EMBL/GenBank/DDBJ whole genome shotgun (WGS) entry which is preliminary data.</text>
</comment>
<keyword evidence="1" id="KW-0812">Transmembrane</keyword>
<keyword evidence="1" id="KW-1133">Transmembrane helix</keyword>
<evidence type="ECO:0000313" key="3">
    <source>
        <dbReference type="Proteomes" id="UP000664132"/>
    </source>
</evidence>
<protein>
    <submittedName>
        <fullName evidence="2">Uncharacterized protein</fullName>
    </submittedName>
</protein>
<reference evidence="2" key="1">
    <citation type="submission" date="2021-02" db="EMBL/GenBank/DDBJ databases">
        <title>Genome sequence Cadophora malorum strain M34.</title>
        <authorList>
            <person name="Stefanovic E."/>
            <person name="Vu D."/>
            <person name="Scully C."/>
            <person name="Dijksterhuis J."/>
            <person name="Roader J."/>
            <person name="Houbraken J."/>
        </authorList>
    </citation>
    <scope>NUCLEOTIDE SEQUENCE</scope>
    <source>
        <strain evidence="2">M34</strain>
    </source>
</reference>
<organism evidence="2 3">
    <name type="scientific">Cadophora malorum</name>
    <dbReference type="NCBI Taxonomy" id="108018"/>
    <lineage>
        <taxon>Eukaryota</taxon>
        <taxon>Fungi</taxon>
        <taxon>Dikarya</taxon>
        <taxon>Ascomycota</taxon>
        <taxon>Pezizomycotina</taxon>
        <taxon>Leotiomycetes</taxon>
        <taxon>Helotiales</taxon>
        <taxon>Ploettnerulaceae</taxon>
        <taxon>Cadophora</taxon>
    </lineage>
</organism>
<dbReference type="OrthoDB" id="3440157at2759"/>
<accession>A0A8H7SZJ3</accession>
<name>A0A8H7SZJ3_9HELO</name>
<dbReference type="AlphaFoldDB" id="A0A8H7SZJ3"/>
<evidence type="ECO:0000256" key="1">
    <source>
        <dbReference type="SAM" id="Phobius"/>
    </source>
</evidence>
<dbReference type="Proteomes" id="UP000664132">
    <property type="component" value="Unassembled WGS sequence"/>
</dbReference>
<gene>
    <name evidence="2" type="ORF">IFR04_014408</name>
</gene>
<keyword evidence="3" id="KW-1185">Reference proteome</keyword>
<dbReference type="EMBL" id="JAFJYH010000377">
    <property type="protein sequence ID" value="KAG4412444.1"/>
    <property type="molecule type" value="Genomic_DNA"/>
</dbReference>
<keyword evidence="1" id="KW-0472">Membrane</keyword>
<evidence type="ECO:0000313" key="2">
    <source>
        <dbReference type="EMBL" id="KAG4412444.1"/>
    </source>
</evidence>
<proteinExistence type="predicted"/>